<evidence type="ECO:0000259" key="1">
    <source>
        <dbReference type="Pfam" id="PF01551"/>
    </source>
</evidence>
<dbReference type="AlphaFoldDB" id="A0A917FTX4"/>
<dbReference type="Proteomes" id="UP000654257">
    <property type="component" value="Unassembled WGS sequence"/>
</dbReference>
<proteinExistence type="predicted"/>
<dbReference type="EMBL" id="BMCU01000002">
    <property type="protein sequence ID" value="GGG04745.1"/>
    <property type="molecule type" value="Genomic_DNA"/>
</dbReference>
<sequence length="334" mass="35608">MTNFVSQPVTVQSITVSDGDTVLQNLTSDVLPEWTKVFGTTEPGTTFGPGQSGLVWIDAVVDSMDQVPDTLENRISVTLANPSPPILPASLTYSIAPVTVDKVEPVRISPPLRGERWVDGNGCCSVTAHRGAVSPLNGKLWAPERFAIDWVQLDAENRLFTGDKTSTASYPYFGDDVMAVADGRVVAVVDGLPEQTPGANPSGLSVDQYGGNHVVQDIGNGHYAFYAHLQTGSTSRVKVGDELKTGDVLGLLGNSGNTDSPHLHFHVMDGIDPLVSNGLPFEFESFDTTGKFASSDAVDRLLDVSAPAQLEPGVTTEARTNEMPMFMDVVSFPS</sequence>
<name>A0A917FTX4_9NOCA</name>
<reference evidence="2" key="2">
    <citation type="submission" date="2020-09" db="EMBL/GenBank/DDBJ databases">
        <authorList>
            <person name="Sun Q."/>
            <person name="Sedlacek I."/>
        </authorList>
    </citation>
    <scope>NUCLEOTIDE SEQUENCE</scope>
    <source>
        <strain evidence="2">CCM 7905</strain>
    </source>
</reference>
<organism evidence="2 3">
    <name type="scientific">Rhodococcoides trifolii</name>
    <dbReference type="NCBI Taxonomy" id="908250"/>
    <lineage>
        <taxon>Bacteria</taxon>
        <taxon>Bacillati</taxon>
        <taxon>Actinomycetota</taxon>
        <taxon>Actinomycetes</taxon>
        <taxon>Mycobacteriales</taxon>
        <taxon>Nocardiaceae</taxon>
        <taxon>Rhodococcoides</taxon>
    </lineage>
</organism>
<keyword evidence="3" id="KW-1185">Reference proteome</keyword>
<dbReference type="InterPro" id="IPR011055">
    <property type="entry name" value="Dup_hybrid_motif"/>
</dbReference>
<evidence type="ECO:0000313" key="3">
    <source>
        <dbReference type="Proteomes" id="UP000654257"/>
    </source>
</evidence>
<dbReference type="PANTHER" id="PTHR21666">
    <property type="entry name" value="PEPTIDASE-RELATED"/>
    <property type="match status" value="1"/>
</dbReference>
<gene>
    <name evidence="2" type="ORF">GCM10007304_18530</name>
</gene>
<evidence type="ECO:0000313" key="2">
    <source>
        <dbReference type="EMBL" id="GGG04745.1"/>
    </source>
</evidence>
<dbReference type="Pfam" id="PF01551">
    <property type="entry name" value="Peptidase_M23"/>
    <property type="match status" value="1"/>
</dbReference>
<dbReference type="SUPFAM" id="SSF51261">
    <property type="entry name" value="Duplicated hybrid motif"/>
    <property type="match status" value="1"/>
</dbReference>
<reference evidence="2" key="1">
    <citation type="journal article" date="2014" name="Int. J. Syst. Evol. Microbiol.">
        <title>Complete genome sequence of Corynebacterium casei LMG S-19264T (=DSM 44701T), isolated from a smear-ripened cheese.</title>
        <authorList>
            <consortium name="US DOE Joint Genome Institute (JGI-PGF)"/>
            <person name="Walter F."/>
            <person name="Albersmeier A."/>
            <person name="Kalinowski J."/>
            <person name="Ruckert C."/>
        </authorList>
    </citation>
    <scope>NUCLEOTIDE SEQUENCE</scope>
    <source>
        <strain evidence="2">CCM 7905</strain>
    </source>
</reference>
<feature type="domain" description="M23ase beta-sheet core" evidence="1">
    <location>
        <begin position="174"/>
        <end position="269"/>
    </location>
</feature>
<dbReference type="Gene3D" id="2.70.70.10">
    <property type="entry name" value="Glucose Permease (Domain IIA)"/>
    <property type="match status" value="1"/>
</dbReference>
<dbReference type="InterPro" id="IPR050570">
    <property type="entry name" value="Cell_wall_metabolism_enzyme"/>
</dbReference>
<accession>A0A917FTX4</accession>
<dbReference type="CDD" id="cd12797">
    <property type="entry name" value="M23_peptidase"/>
    <property type="match status" value="1"/>
</dbReference>
<comment type="caution">
    <text evidence="2">The sequence shown here is derived from an EMBL/GenBank/DDBJ whole genome shotgun (WGS) entry which is preliminary data.</text>
</comment>
<dbReference type="GO" id="GO:0004222">
    <property type="term" value="F:metalloendopeptidase activity"/>
    <property type="evidence" value="ECO:0007669"/>
    <property type="project" value="TreeGrafter"/>
</dbReference>
<dbReference type="PANTHER" id="PTHR21666:SF270">
    <property type="entry name" value="MUREIN HYDROLASE ACTIVATOR ENVC"/>
    <property type="match status" value="1"/>
</dbReference>
<dbReference type="InterPro" id="IPR016047">
    <property type="entry name" value="M23ase_b-sheet_dom"/>
</dbReference>
<protein>
    <submittedName>
        <fullName evidence="2">Peptidase M23</fullName>
    </submittedName>
</protein>